<organism evidence="2 3">
    <name type="scientific">Microlunatus ginsengisoli</name>
    <dbReference type="NCBI Taxonomy" id="363863"/>
    <lineage>
        <taxon>Bacteria</taxon>
        <taxon>Bacillati</taxon>
        <taxon>Actinomycetota</taxon>
        <taxon>Actinomycetes</taxon>
        <taxon>Propionibacteriales</taxon>
        <taxon>Propionibacteriaceae</taxon>
        <taxon>Microlunatus</taxon>
    </lineage>
</organism>
<dbReference type="SUPFAM" id="SSF56112">
    <property type="entry name" value="Protein kinase-like (PK-like)"/>
    <property type="match status" value="1"/>
</dbReference>
<gene>
    <name evidence="2" type="ORF">GCM10022236_45220</name>
</gene>
<dbReference type="RefSeq" id="WP_344808858.1">
    <property type="nucleotide sequence ID" value="NZ_BAABAB010000044.1"/>
</dbReference>
<sequence length="252" mass="27294">MSEPIERLAGGNVAGEVLKIGSVVHKPATAATPAVAALLRHLEHVGCVAAPRWLGLDDEGRQMIEYVDGPLADTRPIMDQAGLRRLGSIIRDLHDALALFRPPPDARWDVVIPPDREDLICHHDLAPWNLVLGEDRWVFIDWDGAGPASRLWDLGYAAHGFVPLHAGGDPAVDGPRLQALAEGYGLDPDQRAALVRAAAGHTRGMYDLLVRGARDAVQPWARLYAEGHAEHWGPAATYIEQNADLLAGPFPD</sequence>
<dbReference type="Gene3D" id="3.90.1200.10">
    <property type="match status" value="1"/>
</dbReference>
<dbReference type="EMBL" id="BAABAB010000044">
    <property type="protein sequence ID" value="GAA3637633.1"/>
    <property type="molecule type" value="Genomic_DNA"/>
</dbReference>
<name>A0ABP7APN9_9ACTN</name>
<dbReference type="InterPro" id="IPR002575">
    <property type="entry name" value="Aminoglycoside_PTrfase"/>
</dbReference>
<dbReference type="InterPro" id="IPR011009">
    <property type="entry name" value="Kinase-like_dom_sf"/>
</dbReference>
<protein>
    <submittedName>
        <fullName evidence="2">Phosphotransferase</fullName>
    </submittedName>
</protein>
<keyword evidence="3" id="KW-1185">Reference proteome</keyword>
<evidence type="ECO:0000313" key="2">
    <source>
        <dbReference type="EMBL" id="GAA3637633.1"/>
    </source>
</evidence>
<dbReference type="Pfam" id="PF01636">
    <property type="entry name" value="APH"/>
    <property type="match status" value="1"/>
</dbReference>
<feature type="domain" description="Aminoglycoside phosphotransferase" evidence="1">
    <location>
        <begin position="108"/>
        <end position="192"/>
    </location>
</feature>
<accession>A0ABP7APN9</accession>
<dbReference type="Proteomes" id="UP001501490">
    <property type="component" value="Unassembled WGS sequence"/>
</dbReference>
<evidence type="ECO:0000259" key="1">
    <source>
        <dbReference type="Pfam" id="PF01636"/>
    </source>
</evidence>
<proteinExistence type="predicted"/>
<reference evidence="3" key="1">
    <citation type="journal article" date="2019" name="Int. J. Syst. Evol. Microbiol.">
        <title>The Global Catalogue of Microorganisms (GCM) 10K type strain sequencing project: providing services to taxonomists for standard genome sequencing and annotation.</title>
        <authorList>
            <consortium name="The Broad Institute Genomics Platform"/>
            <consortium name="The Broad Institute Genome Sequencing Center for Infectious Disease"/>
            <person name="Wu L."/>
            <person name="Ma J."/>
        </authorList>
    </citation>
    <scope>NUCLEOTIDE SEQUENCE [LARGE SCALE GENOMIC DNA]</scope>
    <source>
        <strain evidence="3">JCM 16929</strain>
    </source>
</reference>
<comment type="caution">
    <text evidence="2">The sequence shown here is derived from an EMBL/GenBank/DDBJ whole genome shotgun (WGS) entry which is preliminary data.</text>
</comment>
<evidence type="ECO:0000313" key="3">
    <source>
        <dbReference type="Proteomes" id="UP001501490"/>
    </source>
</evidence>